<dbReference type="PANTHER" id="PTHR31836">
    <property type="match status" value="1"/>
</dbReference>
<reference evidence="4 5" key="1">
    <citation type="journal article" date="2018" name="Nat. Ecol. Evol.">
        <title>Pezizomycetes genomes reveal the molecular basis of ectomycorrhizal truffle lifestyle.</title>
        <authorList>
            <person name="Murat C."/>
            <person name="Payen T."/>
            <person name="Noel B."/>
            <person name="Kuo A."/>
            <person name="Morin E."/>
            <person name="Chen J."/>
            <person name="Kohler A."/>
            <person name="Krizsan K."/>
            <person name="Balestrini R."/>
            <person name="Da Silva C."/>
            <person name="Montanini B."/>
            <person name="Hainaut M."/>
            <person name="Levati E."/>
            <person name="Barry K.W."/>
            <person name="Belfiori B."/>
            <person name="Cichocki N."/>
            <person name="Clum A."/>
            <person name="Dockter R.B."/>
            <person name="Fauchery L."/>
            <person name="Guy J."/>
            <person name="Iotti M."/>
            <person name="Le Tacon F."/>
            <person name="Lindquist E.A."/>
            <person name="Lipzen A."/>
            <person name="Malagnac F."/>
            <person name="Mello A."/>
            <person name="Molinier V."/>
            <person name="Miyauchi S."/>
            <person name="Poulain J."/>
            <person name="Riccioni C."/>
            <person name="Rubini A."/>
            <person name="Sitrit Y."/>
            <person name="Splivallo R."/>
            <person name="Traeger S."/>
            <person name="Wang M."/>
            <person name="Zifcakova L."/>
            <person name="Wipf D."/>
            <person name="Zambonelli A."/>
            <person name="Paolocci F."/>
            <person name="Nowrousian M."/>
            <person name="Ottonello S."/>
            <person name="Baldrian P."/>
            <person name="Spatafora J.W."/>
            <person name="Henrissat B."/>
            <person name="Nagy L.G."/>
            <person name="Aury J.M."/>
            <person name="Wincker P."/>
            <person name="Grigoriev I.V."/>
            <person name="Bonfante P."/>
            <person name="Martin F.M."/>
        </authorList>
    </citation>
    <scope>NUCLEOTIDE SEQUENCE [LARGE SCALE GENOMIC DNA]</scope>
    <source>
        <strain evidence="4 5">RN42</strain>
    </source>
</reference>
<dbReference type="PANTHER" id="PTHR31836:SF21">
    <property type="entry name" value="EXPANSIN-LIKE PROTEIN 7"/>
    <property type="match status" value="1"/>
</dbReference>
<evidence type="ECO:0008006" key="6">
    <source>
        <dbReference type="Google" id="ProtNLM"/>
    </source>
</evidence>
<dbReference type="SUPFAM" id="SSF49590">
    <property type="entry name" value="PHL pollen allergen"/>
    <property type="match status" value="1"/>
</dbReference>
<dbReference type="CDD" id="cd22271">
    <property type="entry name" value="DPBB_EXP_N-like"/>
    <property type="match status" value="1"/>
</dbReference>
<dbReference type="Gene3D" id="2.60.40.760">
    <property type="entry name" value="Expansin, cellulose-binding-like domain"/>
    <property type="match status" value="1"/>
</dbReference>
<accession>A0A3N4I393</accession>
<dbReference type="Gene3D" id="2.40.40.10">
    <property type="entry name" value="RlpA-like domain"/>
    <property type="match status" value="1"/>
</dbReference>
<proteinExistence type="predicted"/>
<evidence type="ECO:0000256" key="1">
    <source>
        <dbReference type="ARBA" id="ARBA00022729"/>
    </source>
</evidence>
<protein>
    <recommendedName>
        <fullName evidence="6">Expansin-like EG45 domain-containing protein</fullName>
    </recommendedName>
</protein>
<dbReference type="SUPFAM" id="SSF50685">
    <property type="entry name" value="Barwin-like endoglucanases"/>
    <property type="match status" value="1"/>
</dbReference>
<dbReference type="InterPro" id="IPR051477">
    <property type="entry name" value="Expansin_CellWall"/>
</dbReference>
<gene>
    <name evidence="4" type="ORF">BJ508DRAFT_362929</name>
</gene>
<evidence type="ECO:0000256" key="2">
    <source>
        <dbReference type="SAM" id="MobiDB-lite"/>
    </source>
</evidence>
<evidence type="ECO:0000256" key="3">
    <source>
        <dbReference type="SAM" id="SignalP"/>
    </source>
</evidence>
<feature type="compositionally biased region" description="Pro residues" evidence="2">
    <location>
        <begin position="91"/>
        <end position="100"/>
    </location>
</feature>
<feature type="signal peptide" evidence="3">
    <location>
        <begin position="1"/>
        <end position="21"/>
    </location>
</feature>
<dbReference type="InterPro" id="IPR036908">
    <property type="entry name" value="RlpA-like_sf"/>
</dbReference>
<dbReference type="EMBL" id="ML119694">
    <property type="protein sequence ID" value="RPA79866.1"/>
    <property type="molecule type" value="Genomic_DNA"/>
</dbReference>
<feature type="chain" id="PRO_5018164913" description="Expansin-like EG45 domain-containing protein" evidence="3">
    <location>
        <begin position="22"/>
        <end position="325"/>
    </location>
</feature>
<evidence type="ECO:0000313" key="5">
    <source>
        <dbReference type="Proteomes" id="UP000275078"/>
    </source>
</evidence>
<evidence type="ECO:0000313" key="4">
    <source>
        <dbReference type="EMBL" id="RPA79866.1"/>
    </source>
</evidence>
<name>A0A3N4I393_ASCIM</name>
<feature type="region of interest" description="Disordered" evidence="2">
    <location>
        <begin position="71"/>
        <end position="122"/>
    </location>
</feature>
<dbReference type="AlphaFoldDB" id="A0A3N4I393"/>
<keyword evidence="1 3" id="KW-0732">Signal</keyword>
<dbReference type="STRING" id="1160509.A0A3N4I393"/>
<sequence length="325" mass="34974">MLYSHLLPSLLLALAPIAVQAQSTVYACTATLFIRDISTTTITSFSVSTSIRTTTSVYTSFSTAIRTITQTVQPQPTQPPWTTSTSTYTPPWNPGWPTPSPTSTWTPQPTPQPTSPSNPTLPTRLNQAVSGTAQQGATNVEGGACSYAGYTLPAGLQPIQLSTLNWNRALYCGACVQVTHATNGRSTTGMIVDQGGSDANALTLSPQAYSQLGSNQAILPISWTLVRCPSNGPLRYRAKEGSSQWYLALQIRDSRTPIAKVEVSADGGRNWRELVREPYNYWVLQNGSGSDRVDVRVSDVEGRVIIDNNVWAVSEVETVGGGNFS</sequence>
<dbReference type="InterPro" id="IPR049818">
    <property type="entry name" value="Expansin_EXLX1-like"/>
</dbReference>
<feature type="compositionally biased region" description="Low complexity" evidence="2">
    <location>
        <begin position="71"/>
        <end position="90"/>
    </location>
</feature>
<dbReference type="OrthoDB" id="406505at2759"/>
<dbReference type="Proteomes" id="UP000275078">
    <property type="component" value="Unassembled WGS sequence"/>
</dbReference>
<keyword evidence="5" id="KW-1185">Reference proteome</keyword>
<dbReference type="InterPro" id="IPR036749">
    <property type="entry name" value="Expansin_CBD_sf"/>
</dbReference>
<dbReference type="NCBIfam" id="NF041144">
    <property type="entry name" value="expansin_EXLX1"/>
    <property type="match status" value="1"/>
</dbReference>
<organism evidence="4 5">
    <name type="scientific">Ascobolus immersus RN42</name>
    <dbReference type="NCBI Taxonomy" id="1160509"/>
    <lineage>
        <taxon>Eukaryota</taxon>
        <taxon>Fungi</taxon>
        <taxon>Dikarya</taxon>
        <taxon>Ascomycota</taxon>
        <taxon>Pezizomycotina</taxon>
        <taxon>Pezizomycetes</taxon>
        <taxon>Pezizales</taxon>
        <taxon>Ascobolaceae</taxon>
        <taxon>Ascobolus</taxon>
    </lineage>
</organism>